<dbReference type="EMBL" id="CAKLPY010000002">
    <property type="protein sequence ID" value="CAH0995896.1"/>
    <property type="molecule type" value="Genomic_DNA"/>
</dbReference>
<comment type="caution">
    <text evidence="2">The sequence shown here is derived from an EMBL/GenBank/DDBJ whole genome shotgun (WGS) entry which is preliminary data.</text>
</comment>
<evidence type="ECO:0000313" key="2">
    <source>
        <dbReference type="EMBL" id="CAH0995896.1"/>
    </source>
</evidence>
<dbReference type="Pfam" id="PF07099">
    <property type="entry name" value="DUF1361"/>
    <property type="match status" value="1"/>
</dbReference>
<dbReference type="InterPro" id="IPR009793">
    <property type="entry name" value="DUF1361"/>
</dbReference>
<evidence type="ECO:0000256" key="1">
    <source>
        <dbReference type="SAM" id="Phobius"/>
    </source>
</evidence>
<sequence>MQSNQIRLTFSISRATLSLVLLSSLCCFLLLVRTIETRHLRGIYLLWNLFLAWMPLFFALIARRISIQKSKKGIYNQFFILINLGLWLLFFPNAPYIITDLIHLGEFNGQIVWFDTVSFLW</sequence>
<organism evidence="2 3">
    <name type="scientific">Emticicia aquatica</name>
    <dbReference type="NCBI Taxonomy" id="1681835"/>
    <lineage>
        <taxon>Bacteria</taxon>
        <taxon>Pseudomonadati</taxon>
        <taxon>Bacteroidota</taxon>
        <taxon>Cytophagia</taxon>
        <taxon>Cytophagales</taxon>
        <taxon>Leadbetterellaceae</taxon>
        <taxon>Emticicia</taxon>
    </lineage>
</organism>
<feature type="transmembrane region" description="Helical" evidence="1">
    <location>
        <begin position="74"/>
        <end position="91"/>
    </location>
</feature>
<evidence type="ECO:0000313" key="3">
    <source>
        <dbReference type="Proteomes" id="UP000837932"/>
    </source>
</evidence>
<protein>
    <recommendedName>
        <fullName evidence="4">DUF1361 domain-containing protein</fullName>
    </recommendedName>
</protein>
<keyword evidence="1" id="KW-0812">Transmembrane</keyword>
<name>A0ABN8ETD0_9BACT</name>
<reference evidence="2" key="1">
    <citation type="submission" date="2021-12" db="EMBL/GenBank/DDBJ databases">
        <authorList>
            <person name="Rodrigo-Torres L."/>
            <person name="Arahal R. D."/>
            <person name="Lucena T."/>
        </authorList>
    </citation>
    <scope>NUCLEOTIDE SEQUENCE</scope>
    <source>
        <strain evidence="2">CECT 8858</strain>
    </source>
</reference>
<gene>
    <name evidence="2" type="ORF">EMA8858_02024</name>
</gene>
<proteinExistence type="predicted"/>
<keyword evidence="3" id="KW-1185">Reference proteome</keyword>
<feature type="transmembrane region" description="Helical" evidence="1">
    <location>
        <begin position="44"/>
        <end position="62"/>
    </location>
</feature>
<keyword evidence="1" id="KW-1133">Transmembrane helix</keyword>
<keyword evidence="1" id="KW-0472">Membrane</keyword>
<accession>A0ABN8ETD0</accession>
<evidence type="ECO:0008006" key="4">
    <source>
        <dbReference type="Google" id="ProtNLM"/>
    </source>
</evidence>
<dbReference type="Proteomes" id="UP000837932">
    <property type="component" value="Unassembled WGS sequence"/>
</dbReference>